<protein>
    <recommendedName>
        <fullName evidence="4">DUF3667 domain-containing protein</fullName>
    </recommendedName>
</protein>
<evidence type="ECO:0008006" key="4">
    <source>
        <dbReference type="Google" id="ProtNLM"/>
    </source>
</evidence>
<dbReference type="PATRIC" id="fig|1549858.7.peg.2658"/>
<comment type="caution">
    <text evidence="2">The sequence shown here is derived from an EMBL/GenBank/DDBJ whole genome shotgun (WGS) entry which is preliminary data.</text>
</comment>
<proteinExistence type="predicted"/>
<keyword evidence="1" id="KW-0472">Membrane</keyword>
<feature type="transmembrane region" description="Helical" evidence="1">
    <location>
        <begin position="243"/>
        <end position="261"/>
    </location>
</feature>
<reference evidence="2 3" key="1">
    <citation type="submission" date="2015-01" db="EMBL/GenBank/DDBJ databases">
        <title>Genome of Sphingomonas taxi strain 30a.</title>
        <authorList>
            <person name="Eevers N."/>
            <person name="Van Hamme J."/>
            <person name="Bottos E."/>
            <person name="Weyens N."/>
            <person name="Vangronsveld J."/>
        </authorList>
    </citation>
    <scope>NUCLEOTIDE SEQUENCE [LARGE SCALE GENOMIC DNA]</scope>
    <source>
        <strain evidence="2 3">30a</strain>
    </source>
</reference>
<name>A0A0D1M3W5_9SPHN</name>
<keyword evidence="1" id="KW-0812">Transmembrane</keyword>
<evidence type="ECO:0000313" key="2">
    <source>
        <dbReference type="EMBL" id="KIU26635.1"/>
    </source>
</evidence>
<dbReference type="InterPro" id="IPR022134">
    <property type="entry name" value="DUF3667"/>
</dbReference>
<evidence type="ECO:0000313" key="3">
    <source>
        <dbReference type="Proteomes" id="UP000033203"/>
    </source>
</evidence>
<feature type="transmembrane region" description="Helical" evidence="1">
    <location>
        <begin position="273"/>
        <end position="294"/>
    </location>
</feature>
<sequence>MSGDIAAAGDFITGALAARTVEPHAGESREHGHGLCLNCGTRLIGAHCHACGQSGHVHRTIGAIGHEIAHGVFHFEGKIWRTLPMLVWRPGDLTRRYVAGERARFVSPLAVFLFTVFLMFATISALGGDIAELATPEGVSRHIVGIAGGVEKVEKQLDLAQKTRAKLVAAGKPTEKIDQDIAGLQTAIAALKRTQAGGTGGDNVETSFTNAKTGWASLDHGLEKANKNPGLALYKLQSSAYKYSWLLIPISTPFVALLFLWRRRFGLYDHAIFVTYSLAFMMLMVITLMIAGVIGIGSGWIVLAVFALPPIHMFRQLRGAYSLRTFSALWRTAVLLVFAWAALLTFVSLLLVHGLTD</sequence>
<dbReference type="EMBL" id="JXTP01000068">
    <property type="protein sequence ID" value="KIU26635.1"/>
    <property type="molecule type" value="Genomic_DNA"/>
</dbReference>
<feature type="transmembrane region" description="Helical" evidence="1">
    <location>
        <begin position="329"/>
        <end position="352"/>
    </location>
</feature>
<feature type="transmembrane region" description="Helical" evidence="1">
    <location>
        <begin position="105"/>
        <end position="126"/>
    </location>
</feature>
<dbReference type="AlphaFoldDB" id="A0A0D1M3W5"/>
<dbReference type="Pfam" id="PF12412">
    <property type="entry name" value="DUF3667"/>
    <property type="match status" value="1"/>
</dbReference>
<gene>
    <name evidence="2" type="ORF">SR41_13490</name>
</gene>
<evidence type="ECO:0000256" key="1">
    <source>
        <dbReference type="SAM" id="Phobius"/>
    </source>
</evidence>
<organism evidence="2 3">
    <name type="scientific">Sphingomonas melonis</name>
    <dbReference type="NCBI Taxonomy" id="152682"/>
    <lineage>
        <taxon>Bacteria</taxon>
        <taxon>Pseudomonadati</taxon>
        <taxon>Pseudomonadota</taxon>
        <taxon>Alphaproteobacteria</taxon>
        <taxon>Sphingomonadales</taxon>
        <taxon>Sphingomonadaceae</taxon>
        <taxon>Sphingomonas</taxon>
    </lineage>
</organism>
<dbReference type="Proteomes" id="UP000033203">
    <property type="component" value="Unassembled WGS sequence"/>
</dbReference>
<accession>A0A0D1M3W5</accession>
<keyword evidence="1" id="KW-1133">Transmembrane helix</keyword>
<feature type="transmembrane region" description="Helical" evidence="1">
    <location>
        <begin position="300"/>
        <end position="317"/>
    </location>
</feature>